<feature type="non-terminal residue" evidence="1">
    <location>
        <position position="1"/>
    </location>
</feature>
<protein>
    <submittedName>
        <fullName evidence="1">Uncharacterized protein</fullName>
    </submittedName>
</protein>
<dbReference type="Proteomes" id="UP000801492">
    <property type="component" value="Unassembled WGS sequence"/>
</dbReference>
<reference evidence="1" key="1">
    <citation type="submission" date="2019-08" db="EMBL/GenBank/DDBJ databases">
        <title>The genome of the North American firefly Photinus pyralis.</title>
        <authorList>
            <consortium name="Photinus pyralis genome working group"/>
            <person name="Fallon T.R."/>
            <person name="Sander Lower S.E."/>
            <person name="Weng J.-K."/>
        </authorList>
    </citation>
    <scope>NUCLEOTIDE SEQUENCE</scope>
    <source>
        <strain evidence="1">TRF0915ILg1</strain>
        <tissue evidence="1">Whole body</tissue>
    </source>
</reference>
<accession>A0A8K0CL45</accession>
<evidence type="ECO:0000313" key="2">
    <source>
        <dbReference type="Proteomes" id="UP000801492"/>
    </source>
</evidence>
<dbReference type="AlphaFoldDB" id="A0A8K0CL45"/>
<dbReference type="EMBL" id="VTPC01067175">
    <property type="protein sequence ID" value="KAF2889404.1"/>
    <property type="molecule type" value="Genomic_DNA"/>
</dbReference>
<name>A0A8K0CL45_IGNLU</name>
<keyword evidence="2" id="KW-1185">Reference proteome</keyword>
<evidence type="ECO:0000313" key="1">
    <source>
        <dbReference type="EMBL" id="KAF2889404.1"/>
    </source>
</evidence>
<sequence>MLEMSTTSLYLFFKDSDASKIIKNTTASPTQENKSRIASRQVSQKEFVRKHTPAEALYLYVEISLTKQQYEVLRESNRNIHPEVLDHCTQEEIEYVKLVTIWVCDGSQQSQFQQTFFDIPSDDSNIFHSSLAILQLQVNIRSHKNILWQNPTPSSTRFCRPIRIRFLHEIVDITKKEIKYVEDQAKDLKKTEILTSNGVIYVRHTLLPTIVDAK</sequence>
<dbReference type="OrthoDB" id="7450257at2759"/>
<gene>
    <name evidence="1" type="ORF">ILUMI_16769</name>
</gene>
<comment type="caution">
    <text evidence="1">The sequence shown here is derived from an EMBL/GenBank/DDBJ whole genome shotgun (WGS) entry which is preliminary data.</text>
</comment>
<proteinExistence type="predicted"/>
<organism evidence="1 2">
    <name type="scientific">Ignelater luminosus</name>
    <name type="common">Cucubano</name>
    <name type="synonym">Pyrophorus luminosus</name>
    <dbReference type="NCBI Taxonomy" id="2038154"/>
    <lineage>
        <taxon>Eukaryota</taxon>
        <taxon>Metazoa</taxon>
        <taxon>Ecdysozoa</taxon>
        <taxon>Arthropoda</taxon>
        <taxon>Hexapoda</taxon>
        <taxon>Insecta</taxon>
        <taxon>Pterygota</taxon>
        <taxon>Neoptera</taxon>
        <taxon>Endopterygota</taxon>
        <taxon>Coleoptera</taxon>
        <taxon>Polyphaga</taxon>
        <taxon>Elateriformia</taxon>
        <taxon>Elateroidea</taxon>
        <taxon>Elateridae</taxon>
        <taxon>Agrypninae</taxon>
        <taxon>Pyrophorini</taxon>
        <taxon>Ignelater</taxon>
    </lineage>
</organism>